<organism evidence="2 3">
    <name type="scientific">Terasakiella brassicae</name>
    <dbReference type="NCBI Taxonomy" id="1634917"/>
    <lineage>
        <taxon>Bacteria</taxon>
        <taxon>Pseudomonadati</taxon>
        <taxon>Pseudomonadota</taxon>
        <taxon>Alphaproteobacteria</taxon>
        <taxon>Rhodospirillales</taxon>
        <taxon>Terasakiellaceae</taxon>
        <taxon>Terasakiella</taxon>
    </lineage>
</organism>
<dbReference type="InterPro" id="IPR036397">
    <property type="entry name" value="RNaseH_sf"/>
</dbReference>
<dbReference type="NCBIfam" id="NF033545">
    <property type="entry name" value="transpos_IS630"/>
    <property type="match status" value="1"/>
</dbReference>
<dbReference type="AlphaFoldDB" id="A0A917C722"/>
<gene>
    <name evidence="2" type="ORF">GCM10011332_31520</name>
</gene>
<evidence type="ECO:0000313" key="2">
    <source>
        <dbReference type="EMBL" id="GGF75205.1"/>
    </source>
</evidence>
<dbReference type="Pfam" id="PF13358">
    <property type="entry name" value="DDE_3"/>
    <property type="match status" value="1"/>
</dbReference>
<reference evidence="2" key="1">
    <citation type="journal article" date="2014" name="Int. J. Syst. Evol. Microbiol.">
        <title>Complete genome sequence of Corynebacterium casei LMG S-19264T (=DSM 44701T), isolated from a smear-ripened cheese.</title>
        <authorList>
            <consortium name="US DOE Joint Genome Institute (JGI-PGF)"/>
            <person name="Walter F."/>
            <person name="Albersmeier A."/>
            <person name="Kalinowski J."/>
            <person name="Ruckert C."/>
        </authorList>
    </citation>
    <scope>NUCLEOTIDE SEQUENCE</scope>
    <source>
        <strain evidence="2">CGMCC 1.15254</strain>
    </source>
</reference>
<comment type="caution">
    <text evidence="2">The sequence shown here is derived from an EMBL/GenBank/DDBJ whole genome shotgun (WGS) entry which is preliminary data.</text>
</comment>
<keyword evidence="3" id="KW-1185">Reference proteome</keyword>
<accession>A0A917C722</accession>
<evidence type="ECO:0000313" key="3">
    <source>
        <dbReference type="Proteomes" id="UP000632498"/>
    </source>
</evidence>
<proteinExistence type="predicted"/>
<dbReference type="InterPro" id="IPR047655">
    <property type="entry name" value="Transpos_IS630-like"/>
</dbReference>
<sequence>MRNRSAYIFGAICPKEGKAAGIVMPKCNTFAMELHLEEISLAVDENAHAVVIMDQAAWHTSGKLKVPDNITIIPLPPKSPELNPVENIWQFMRENWLSNRVFKSYNDIVDHCCYAWNLLCDQPWKIMSIGMRDWAHGS</sequence>
<feature type="domain" description="Tc1-like transposase DDE" evidence="1">
    <location>
        <begin position="2"/>
        <end position="107"/>
    </location>
</feature>
<name>A0A917C722_9PROT</name>
<reference evidence="2" key="2">
    <citation type="submission" date="2020-09" db="EMBL/GenBank/DDBJ databases">
        <authorList>
            <person name="Sun Q."/>
            <person name="Zhou Y."/>
        </authorList>
    </citation>
    <scope>NUCLEOTIDE SEQUENCE</scope>
    <source>
        <strain evidence="2">CGMCC 1.15254</strain>
    </source>
</reference>
<dbReference type="GO" id="GO:0003676">
    <property type="term" value="F:nucleic acid binding"/>
    <property type="evidence" value="ECO:0007669"/>
    <property type="project" value="InterPro"/>
</dbReference>
<dbReference type="Proteomes" id="UP000632498">
    <property type="component" value="Unassembled WGS sequence"/>
</dbReference>
<dbReference type="EMBL" id="BMHV01000036">
    <property type="protein sequence ID" value="GGF75205.1"/>
    <property type="molecule type" value="Genomic_DNA"/>
</dbReference>
<dbReference type="InterPro" id="IPR038717">
    <property type="entry name" value="Tc1-like_DDE_dom"/>
</dbReference>
<evidence type="ECO:0000259" key="1">
    <source>
        <dbReference type="Pfam" id="PF13358"/>
    </source>
</evidence>
<dbReference type="Gene3D" id="3.30.420.10">
    <property type="entry name" value="Ribonuclease H-like superfamily/Ribonuclease H"/>
    <property type="match status" value="1"/>
</dbReference>
<protein>
    <submittedName>
        <fullName evidence="2">Transposase</fullName>
    </submittedName>
</protein>